<feature type="transmembrane region" description="Helical" evidence="9">
    <location>
        <begin position="210"/>
        <end position="235"/>
    </location>
</feature>
<feature type="transmembrane region" description="Helical" evidence="9">
    <location>
        <begin position="247"/>
        <end position="269"/>
    </location>
</feature>
<dbReference type="Pfam" id="PF07690">
    <property type="entry name" value="MFS_1"/>
    <property type="match status" value="1"/>
</dbReference>
<dbReference type="EMBL" id="CAOF01000120">
    <property type="protein sequence ID" value="CCO47397.1"/>
    <property type="molecule type" value="Genomic_DNA"/>
</dbReference>
<dbReference type="InterPro" id="IPR036259">
    <property type="entry name" value="MFS_trans_sf"/>
</dbReference>
<evidence type="ECO:0000256" key="2">
    <source>
        <dbReference type="ARBA" id="ARBA00006523"/>
    </source>
</evidence>
<gene>
    <name evidence="11" type="ORF">VIBNISOn1_30089</name>
</gene>
<feature type="transmembrane region" description="Helical" evidence="9">
    <location>
        <begin position="276"/>
        <end position="295"/>
    </location>
</feature>
<dbReference type="InterPro" id="IPR020846">
    <property type="entry name" value="MFS_dom"/>
</dbReference>
<evidence type="ECO:0000256" key="3">
    <source>
        <dbReference type="ARBA" id="ARBA00022448"/>
    </source>
</evidence>
<evidence type="ECO:0000256" key="6">
    <source>
        <dbReference type="ARBA" id="ARBA00022692"/>
    </source>
</evidence>
<sequence length="398" mass="43148">MWKDRTVLLFMFTTFATGLCGSFFFPLSSLFMVEALEATPAMLSAYLVLTVFSTVVVSQFIAYYSDRGWSRKVILLVAFTCYLITVLGFAFIRDYYLAVAIAFVFGSVGGAIYGQAFALAREYADEFLADKATTFLSSMRAAMALAWVFGPPAAFIVKAEFGFAATFMVSAVVIVATIAVIFFFLPDGVMKEEQTEDSPVSIPWYKKAPIVLFCFAMLMTFFANGLYVTAMPLYVTKELGLGDSWPGIFYGAAALFEIPIMLAAGWLATKYGSNRVLAVGLVCGMLFFAGMLYVISPWQIIAMQVCNGVFVGVTATLGMVALQDMMRDQLGVASTLFSNVLQGSTLLSSVAIGVVAGVYNFYSTLYLSLAGTILGLMFLVFAALSANKTQESAQLATE</sequence>
<dbReference type="InterPro" id="IPR011701">
    <property type="entry name" value="MFS"/>
</dbReference>
<dbReference type="RefSeq" id="WP_022612224.1">
    <property type="nucleotide sequence ID" value="NZ_LK391965.1"/>
</dbReference>
<accession>A0AAV2VRR3</accession>
<feature type="transmembrane region" description="Helical" evidence="9">
    <location>
        <begin position="98"/>
        <end position="120"/>
    </location>
</feature>
<evidence type="ECO:0000256" key="8">
    <source>
        <dbReference type="ARBA" id="ARBA00023136"/>
    </source>
</evidence>
<comment type="caution">
    <text evidence="11">The sequence shown here is derived from an EMBL/GenBank/DDBJ whole genome shotgun (WGS) entry which is preliminary data.</text>
</comment>
<keyword evidence="7 9" id="KW-1133">Transmembrane helix</keyword>
<keyword evidence="5" id="KW-0762">Sugar transport</keyword>
<feature type="transmembrane region" description="Helical" evidence="9">
    <location>
        <begin position="334"/>
        <end position="359"/>
    </location>
</feature>
<evidence type="ECO:0000256" key="5">
    <source>
        <dbReference type="ARBA" id="ARBA00022597"/>
    </source>
</evidence>
<dbReference type="GO" id="GO:0022857">
    <property type="term" value="F:transmembrane transporter activity"/>
    <property type="evidence" value="ECO:0007669"/>
    <property type="project" value="InterPro"/>
</dbReference>
<evidence type="ECO:0000259" key="10">
    <source>
        <dbReference type="PROSITE" id="PS50850"/>
    </source>
</evidence>
<dbReference type="PANTHER" id="PTHR23535">
    <property type="entry name" value="SUGAR EFFLUX TRANSPORTER A-RELATED"/>
    <property type="match status" value="1"/>
</dbReference>
<feature type="transmembrane region" description="Helical" evidence="9">
    <location>
        <begin position="43"/>
        <end position="64"/>
    </location>
</feature>
<dbReference type="GO" id="GO:0005886">
    <property type="term" value="C:plasma membrane"/>
    <property type="evidence" value="ECO:0007669"/>
    <property type="project" value="UniProtKB-SubCell"/>
</dbReference>
<protein>
    <submittedName>
        <fullName evidence="11">Sugar efflux transporter</fullName>
    </submittedName>
</protein>
<dbReference type="Proteomes" id="UP000018211">
    <property type="component" value="Unassembled WGS sequence"/>
</dbReference>
<comment type="subcellular location">
    <subcellularLocation>
        <location evidence="1">Cell membrane</location>
        <topology evidence="1">Multi-pass membrane protein</topology>
    </subcellularLocation>
</comment>
<keyword evidence="8 9" id="KW-0472">Membrane</keyword>
<evidence type="ECO:0000313" key="12">
    <source>
        <dbReference type="Proteomes" id="UP000018211"/>
    </source>
</evidence>
<feature type="transmembrane region" description="Helical" evidence="9">
    <location>
        <begin position="365"/>
        <end position="384"/>
    </location>
</feature>
<organism evidence="11 12">
    <name type="scientific">Vibrio nigripulchritudo SOn1</name>
    <dbReference type="NCBI Taxonomy" id="1238450"/>
    <lineage>
        <taxon>Bacteria</taxon>
        <taxon>Pseudomonadati</taxon>
        <taxon>Pseudomonadota</taxon>
        <taxon>Gammaproteobacteria</taxon>
        <taxon>Vibrionales</taxon>
        <taxon>Vibrionaceae</taxon>
        <taxon>Vibrio</taxon>
    </lineage>
</organism>
<dbReference type="PANTHER" id="PTHR23535:SF2">
    <property type="entry name" value="SUGAR EFFLUX TRANSPORTER A-RELATED"/>
    <property type="match status" value="1"/>
</dbReference>
<dbReference type="SUPFAM" id="SSF103473">
    <property type="entry name" value="MFS general substrate transporter"/>
    <property type="match status" value="1"/>
</dbReference>
<evidence type="ECO:0000256" key="7">
    <source>
        <dbReference type="ARBA" id="ARBA00022989"/>
    </source>
</evidence>
<feature type="transmembrane region" description="Helical" evidence="9">
    <location>
        <begin position="301"/>
        <end position="322"/>
    </location>
</feature>
<feature type="transmembrane region" description="Helical" evidence="9">
    <location>
        <begin position="73"/>
        <end position="92"/>
    </location>
</feature>
<dbReference type="PROSITE" id="PS50850">
    <property type="entry name" value="MFS"/>
    <property type="match status" value="1"/>
</dbReference>
<evidence type="ECO:0000256" key="4">
    <source>
        <dbReference type="ARBA" id="ARBA00022475"/>
    </source>
</evidence>
<proteinExistence type="inferred from homology"/>
<reference evidence="11 12" key="1">
    <citation type="journal article" date="2013" name="ISME J.">
        <title>Comparative genomics of pathogenic lineages of Vibrio nigripulchritudo identifies virulence-associated traits.</title>
        <authorList>
            <person name="Goudenege D."/>
            <person name="Labreuche Y."/>
            <person name="Krin E."/>
            <person name="Ansquer D."/>
            <person name="Mangenot S."/>
            <person name="Calteau A."/>
            <person name="Medigue C."/>
            <person name="Mazel D."/>
            <person name="Polz M.F."/>
            <person name="Le Roux F."/>
        </authorList>
    </citation>
    <scope>NUCLEOTIDE SEQUENCE [LARGE SCALE GENOMIC DNA]</scope>
    <source>
        <strain evidence="11 12">SOn1</strain>
    </source>
</reference>
<dbReference type="Gene3D" id="1.20.1250.20">
    <property type="entry name" value="MFS general substrate transporter like domains"/>
    <property type="match status" value="2"/>
</dbReference>
<feature type="domain" description="Major facilitator superfamily (MFS) profile" evidence="10">
    <location>
        <begin position="6"/>
        <end position="387"/>
    </location>
</feature>
<evidence type="ECO:0000313" key="11">
    <source>
        <dbReference type="EMBL" id="CCO47397.1"/>
    </source>
</evidence>
<evidence type="ECO:0000256" key="9">
    <source>
        <dbReference type="SAM" id="Phobius"/>
    </source>
</evidence>
<feature type="transmembrane region" description="Helical" evidence="9">
    <location>
        <begin position="132"/>
        <end position="149"/>
    </location>
</feature>
<keyword evidence="6 9" id="KW-0812">Transmembrane</keyword>
<dbReference type="AlphaFoldDB" id="A0AAV2VRR3"/>
<comment type="similarity">
    <text evidence="2">Belongs to the major facilitator superfamily. Set transporter family.</text>
</comment>
<keyword evidence="3" id="KW-0813">Transport</keyword>
<dbReference type="CDD" id="cd17471">
    <property type="entry name" value="MFS_Set"/>
    <property type="match status" value="1"/>
</dbReference>
<feature type="transmembrane region" description="Helical" evidence="9">
    <location>
        <begin position="7"/>
        <end position="31"/>
    </location>
</feature>
<name>A0AAV2VRR3_9VIBR</name>
<feature type="transmembrane region" description="Helical" evidence="9">
    <location>
        <begin position="161"/>
        <end position="185"/>
    </location>
</feature>
<evidence type="ECO:0000256" key="1">
    <source>
        <dbReference type="ARBA" id="ARBA00004651"/>
    </source>
</evidence>
<keyword evidence="4" id="KW-1003">Cell membrane</keyword>